<dbReference type="AlphaFoldDB" id="A0A0U3I0Q7"/>
<dbReference type="InterPro" id="IPR012659">
    <property type="entry name" value="CHP02444"/>
</dbReference>
<protein>
    <recommendedName>
        <fullName evidence="3">TIGR02444 family protein</fullName>
    </recommendedName>
</protein>
<dbReference type="RefSeq" id="WP_058796642.1">
    <property type="nucleotide sequence ID" value="NZ_CP013611.1"/>
</dbReference>
<evidence type="ECO:0000313" key="2">
    <source>
        <dbReference type="Proteomes" id="UP000069015"/>
    </source>
</evidence>
<dbReference type="KEGG" id="prr:AT705_11205"/>
<dbReference type="EMBL" id="CP013611">
    <property type="protein sequence ID" value="ALU43462.1"/>
    <property type="molecule type" value="Genomic_DNA"/>
</dbReference>
<gene>
    <name evidence="1" type="ORF">AT705_11205</name>
</gene>
<dbReference type="Pfam" id="PF09523">
    <property type="entry name" value="DUF2390"/>
    <property type="match status" value="1"/>
</dbReference>
<proteinExistence type="predicted"/>
<name>A0A0U3I0Q7_9GAMM</name>
<evidence type="ECO:0000313" key="1">
    <source>
        <dbReference type="EMBL" id="ALU43462.1"/>
    </source>
</evidence>
<evidence type="ECO:0008006" key="3">
    <source>
        <dbReference type="Google" id="ProtNLM"/>
    </source>
</evidence>
<organism evidence="1 2">
    <name type="scientific">Pseudoalteromonas rubra</name>
    <dbReference type="NCBI Taxonomy" id="43658"/>
    <lineage>
        <taxon>Bacteria</taxon>
        <taxon>Pseudomonadati</taxon>
        <taxon>Pseudomonadota</taxon>
        <taxon>Gammaproteobacteria</taxon>
        <taxon>Alteromonadales</taxon>
        <taxon>Pseudoalteromonadaceae</taxon>
        <taxon>Pseudoalteromonas</taxon>
    </lineage>
</organism>
<sequence>MLDAADFWTYACTQYARAGMQDALLTLQDTEHKNVNLILLLMYLDAHDLSLNVAQVQALQALCDAFDRTVLHPQRQIRRILKQQHQHYKAYAELRQHMLNAELAQEKYQQAMLIDYLNQQTPQQNPHPNNLTHYLSPTQRLTIPAKT</sequence>
<accession>A0A0U3I0Q7</accession>
<dbReference type="Proteomes" id="UP000069015">
    <property type="component" value="Chromosome 1"/>
</dbReference>
<dbReference type="NCBIfam" id="TIGR02444">
    <property type="entry name" value="TIGR02444 family protein"/>
    <property type="match status" value="1"/>
</dbReference>
<reference evidence="1 2" key="1">
    <citation type="submission" date="2015-12" db="EMBL/GenBank/DDBJ databases">
        <title>Complete genome sequence of Pseudoalteromonas rubra SCSIO 6842, harboring a conjugative plasmid.</title>
        <authorList>
            <person name="Li B."/>
            <person name="Wang X."/>
        </authorList>
    </citation>
    <scope>NUCLEOTIDE SEQUENCE [LARGE SCALE GENOMIC DNA]</scope>
    <source>
        <strain evidence="1 2">SCSIO 6842</strain>
    </source>
</reference>